<dbReference type="Pfam" id="PF00440">
    <property type="entry name" value="TetR_N"/>
    <property type="match status" value="1"/>
</dbReference>
<reference evidence="6 7" key="1">
    <citation type="submission" date="2018-08" db="EMBL/GenBank/DDBJ databases">
        <title>Genomic Encyclopedia of Type Strains, Phase IV (KMG-IV): sequencing the most valuable type-strain genomes for metagenomic binning, comparative biology and taxonomic classification.</title>
        <authorList>
            <person name="Goeker M."/>
        </authorList>
    </citation>
    <scope>NUCLEOTIDE SEQUENCE [LARGE SCALE GENOMIC DNA]</scope>
    <source>
        <strain evidence="6 7">DSM 23923</strain>
    </source>
</reference>
<evidence type="ECO:0000313" key="6">
    <source>
        <dbReference type="EMBL" id="REG11299.1"/>
    </source>
</evidence>
<name>A0A347ZS55_9CHLR</name>
<dbReference type="Proteomes" id="UP000256388">
    <property type="component" value="Unassembled WGS sequence"/>
</dbReference>
<comment type="caution">
    <text evidence="6">The sequence shown here is derived from an EMBL/GenBank/DDBJ whole genome shotgun (WGS) entry which is preliminary data.</text>
</comment>
<dbReference type="InterPro" id="IPR001647">
    <property type="entry name" value="HTH_TetR"/>
</dbReference>
<dbReference type="SUPFAM" id="SSF48498">
    <property type="entry name" value="Tetracyclin repressor-like, C-terminal domain"/>
    <property type="match status" value="1"/>
</dbReference>
<dbReference type="InterPro" id="IPR041490">
    <property type="entry name" value="KstR2_TetR_C"/>
</dbReference>
<dbReference type="PROSITE" id="PS50977">
    <property type="entry name" value="HTH_TETR_2"/>
    <property type="match status" value="1"/>
</dbReference>
<evidence type="ECO:0000259" key="5">
    <source>
        <dbReference type="PROSITE" id="PS50977"/>
    </source>
</evidence>
<organism evidence="6 7">
    <name type="scientific">Pelolinea submarina</name>
    <dbReference type="NCBI Taxonomy" id="913107"/>
    <lineage>
        <taxon>Bacteria</taxon>
        <taxon>Bacillati</taxon>
        <taxon>Chloroflexota</taxon>
        <taxon>Anaerolineae</taxon>
        <taxon>Anaerolineales</taxon>
        <taxon>Anaerolineaceae</taxon>
        <taxon>Pelolinea</taxon>
    </lineage>
</organism>
<dbReference type="AlphaFoldDB" id="A0A347ZS55"/>
<sequence length="197" mass="22896">MPKGIVLTTDEQNHRRHEIFEAALDTFIEKGFVETSMREIAELAGMGKSSLYDYFGNKEDILIFVMEEALENVLNNARRINALPLSPEVRLRQIIEMHLEYIVENKKLFYLFSYEGRRMSSENQQRAQQGRYMYQDMLRGLIEQGIQQGIFREVDPLVAARMLINTIIPVVYTSRPTGAPQVMMQEILDIFMNGIQK</sequence>
<keyword evidence="2 4" id="KW-0238">DNA-binding</keyword>
<keyword evidence="1" id="KW-0805">Transcription regulation</keyword>
<dbReference type="PRINTS" id="PR00455">
    <property type="entry name" value="HTHTETR"/>
</dbReference>
<dbReference type="InterPro" id="IPR050109">
    <property type="entry name" value="HTH-type_TetR-like_transc_reg"/>
</dbReference>
<protein>
    <submittedName>
        <fullName evidence="6">TetR family transcriptional regulator</fullName>
    </submittedName>
</protein>
<keyword evidence="7" id="KW-1185">Reference proteome</keyword>
<dbReference type="PANTHER" id="PTHR30055">
    <property type="entry name" value="HTH-TYPE TRANSCRIPTIONAL REGULATOR RUTR"/>
    <property type="match status" value="1"/>
</dbReference>
<evidence type="ECO:0000256" key="1">
    <source>
        <dbReference type="ARBA" id="ARBA00023015"/>
    </source>
</evidence>
<gene>
    <name evidence="6" type="ORF">DFR64_1177</name>
</gene>
<keyword evidence="3" id="KW-0804">Transcription</keyword>
<dbReference type="GO" id="GO:0003700">
    <property type="term" value="F:DNA-binding transcription factor activity"/>
    <property type="evidence" value="ECO:0007669"/>
    <property type="project" value="TreeGrafter"/>
</dbReference>
<dbReference type="GO" id="GO:0000976">
    <property type="term" value="F:transcription cis-regulatory region binding"/>
    <property type="evidence" value="ECO:0007669"/>
    <property type="project" value="TreeGrafter"/>
</dbReference>
<dbReference type="EMBL" id="QUMS01000001">
    <property type="protein sequence ID" value="REG11299.1"/>
    <property type="molecule type" value="Genomic_DNA"/>
</dbReference>
<dbReference type="Gene3D" id="1.10.10.60">
    <property type="entry name" value="Homeodomain-like"/>
    <property type="match status" value="1"/>
</dbReference>
<dbReference type="Gene3D" id="1.10.357.10">
    <property type="entry name" value="Tetracycline Repressor, domain 2"/>
    <property type="match status" value="1"/>
</dbReference>
<feature type="domain" description="HTH tetR-type" evidence="5">
    <location>
        <begin position="13"/>
        <end position="73"/>
    </location>
</feature>
<dbReference type="Pfam" id="PF17932">
    <property type="entry name" value="TetR_C_24"/>
    <property type="match status" value="1"/>
</dbReference>
<evidence type="ECO:0000256" key="3">
    <source>
        <dbReference type="ARBA" id="ARBA00023163"/>
    </source>
</evidence>
<dbReference type="SUPFAM" id="SSF46689">
    <property type="entry name" value="Homeodomain-like"/>
    <property type="match status" value="1"/>
</dbReference>
<dbReference type="InterPro" id="IPR036271">
    <property type="entry name" value="Tet_transcr_reg_TetR-rel_C_sf"/>
</dbReference>
<proteinExistence type="predicted"/>
<dbReference type="RefSeq" id="WP_116224436.1">
    <property type="nucleotide sequence ID" value="NZ_AP018437.1"/>
</dbReference>
<accession>A0A347ZS55</accession>
<dbReference type="OrthoDB" id="9809994at2"/>
<dbReference type="PANTHER" id="PTHR30055:SF234">
    <property type="entry name" value="HTH-TYPE TRANSCRIPTIONAL REGULATOR BETI"/>
    <property type="match status" value="1"/>
</dbReference>
<feature type="DNA-binding region" description="H-T-H motif" evidence="4">
    <location>
        <begin position="36"/>
        <end position="55"/>
    </location>
</feature>
<evidence type="ECO:0000256" key="4">
    <source>
        <dbReference type="PROSITE-ProRule" id="PRU00335"/>
    </source>
</evidence>
<evidence type="ECO:0000313" key="7">
    <source>
        <dbReference type="Proteomes" id="UP000256388"/>
    </source>
</evidence>
<evidence type="ECO:0000256" key="2">
    <source>
        <dbReference type="ARBA" id="ARBA00023125"/>
    </source>
</evidence>
<dbReference type="InterPro" id="IPR009057">
    <property type="entry name" value="Homeodomain-like_sf"/>
</dbReference>